<dbReference type="InterPro" id="IPR043128">
    <property type="entry name" value="Rev_trsase/Diguanyl_cyclase"/>
</dbReference>
<evidence type="ECO:0000256" key="7">
    <source>
        <dbReference type="ARBA" id="ARBA00022884"/>
    </source>
</evidence>
<keyword evidence="3" id="KW-0548">Nucleotidyltransferase</keyword>
<dbReference type="InterPro" id="IPR021109">
    <property type="entry name" value="Peptidase_aspartic_dom_sf"/>
</dbReference>
<dbReference type="GO" id="GO:0005634">
    <property type="term" value="C:nucleus"/>
    <property type="evidence" value="ECO:0007669"/>
    <property type="project" value="UniProtKB-ARBA"/>
</dbReference>
<keyword evidence="4" id="KW-0540">Nuclease</keyword>
<dbReference type="InterPro" id="IPR041588">
    <property type="entry name" value="Integrase_H2C2"/>
</dbReference>
<dbReference type="CDD" id="cd01647">
    <property type="entry name" value="RT_LTR"/>
    <property type="match status" value="1"/>
</dbReference>
<dbReference type="Gene3D" id="3.30.70.270">
    <property type="match status" value="2"/>
</dbReference>
<keyword evidence="5" id="KW-0255">Endonuclease</keyword>
<keyword evidence="6" id="KW-0378">Hydrolase</keyword>
<feature type="compositionally biased region" description="Basic residues" evidence="9">
    <location>
        <begin position="1"/>
        <end position="10"/>
    </location>
</feature>
<dbReference type="InterPro" id="IPR050951">
    <property type="entry name" value="Retrovirus_Pol_polyprotein"/>
</dbReference>
<evidence type="ECO:0000256" key="4">
    <source>
        <dbReference type="ARBA" id="ARBA00022722"/>
    </source>
</evidence>
<evidence type="ECO:0000313" key="12">
    <source>
        <dbReference type="EMBL" id="KEP46697.1"/>
    </source>
</evidence>
<dbReference type="SUPFAM" id="SSF53098">
    <property type="entry name" value="Ribonuclease H-like"/>
    <property type="match status" value="1"/>
</dbReference>
<proteinExistence type="predicted"/>
<keyword evidence="7" id="KW-0694">RNA-binding</keyword>
<keyword evidence="13" id="KW-1185">Reference proteome</keyword>
<keyword evidence="2" id="KW-0808">Transferase</keyword>
<dbReference type="Gene3D" id="3.30.420.10">
    <property type="entry name" value="Ribonuclease H-like superfamily/Ribonuclease H"/>
    <property type="match status" value="1"/>
</dbReference>
<reference evidence="12 13" key="1">
    <citation type="submission" date="2013-12" db="EMBL/GenBank/DDBJ databases">
        <authorList>
            <person name="Cubeta M."/>
            <person name="Pakala S."/>
            <person name="Fedorova N."/>
            <person name="Thomas E."/>
            <person name="Dean R."/>
            <person name="Jabaji S."/>
            <person name="Neate S."/>
            <person name="Toda T."/>
            <person name="Tavantzis S."/>
            <person name="Vilgalys R."/>
            <person name="Bharathan N."/>
            <person name="Pakala S."/>
            <person name="Losada L.S."/>
            <person name="Zafar N."/>
            <person name="Nierman W."/>
        </authorList>
    </citation>
    <scope>NUCLEOTIDE SEQUENCE [LARGE SCALE GENOMIC DNA]</scope>
    <source>
        <strain evidence="12 13">123E</strain>
    </source>
</reference>
<dbReference type="PANTHER" id="PTHR37984:SF5">
    <property type="entry name" value="PROTEIN NYNRIN-LIKE"/>
    <property type="match status" value="1"/>
</dbReference>
<keyword evidence="8" id="KW-0695">RNA-directed DNA polymerase</keyword>
<protein>
    <recommendedName>
        <fullName evidence="1">RNA-directed DNA polymerase</fullName>
        <ecNumber evidence="1">2.7.7.49</ecNumber>
    </recommendedName>
</protein>
<evidence type="ECO:0000256" key="6">
    <source>
        <dbReference type="ARBA" id="ARBA00022801"/>
    </source>
</evidence>
<feature type="region of interest" description="Disordered" evidence="9">
    <location>
        <begin position="620"/>
        <end position="648"/>
    </location>
</feature>
<evidence type="ECO:0000256" key="1">
    <source>
        <dbReference type="ARBA" id="ARBA00012493"/>
    </source>
</evidence>
<dbReference type="GO" id="GO:0015074">
    <property type="term" value="P:DNA integration"/>
    <property type="evidence" value="ECO:0007669"/>
    <property type="project" value="InterPro"/>
</dbReference>
<gene>
    <name evidence="12" type="ORF">V565_185370</name>
</gene>
<evidence type="ECO:0000313" key="13">
    <source>
        <dbReference type="Proteomes" id="UP000027456"/>
    </source>
</evidence>
<dbReference type="GO" id="GO:0003964">
    <property type="term" value="F:RNA-directed DNA polymerase activity"/>
    <property type="evidence" value="ECO:0007669"/>
    <property type="project" value="UniProtKB-KW"/>
</dbReference>
<evidence type="ECO:0000256" key="2">
    <source>
        <dbReference type="ARBA" id="ARBA00022679"/>
    </source>
</evidence>
<dbReference type="AlphaFoldDB" id="A0A074S9J5"/>
<dbReference type="Gene3D" id="1.10.340.70">
    <property type="match status" value="1"/>
</dbReference>
<dbReference type="Gene3D" id="2.40.70.10">
    <property type="entry name" value="Acid Proteases"/>
    <property type="match status" value="1"/>
</dbReference>
<dbReference type="STRING" id="1423351.A0A074S9J5"/>
<dbReference type="GO" id="GO:0016787">
    <property type="term" value="F:hydrolase activity"/>
    <property type="evidence" value="ECO:0007669"/>
    <property type="project" value="UniProtKB-KW"/>
</dbReference>
<dbReference type="InterPro" id="IPR043502">
    <property type="entry name" value="DNA/RNA_pol_sf"/>
</dbReference>
<dbReference type="GO" id="GO:0004519">
    <property type="term" value="F:endonuclease activity"/>
    <property type="evidence" value="ECO:0007669"/>
    <property type="project" value="UniProtKB-KW"/>
</dbReference>
<dbReference type="PROSITE" id="PS50994">
    <property type="entry name" value="INTEGRASE"/>
    <property type="match status" value="1"/>
</dbReference>
<feature type="domain" description="Reverse transcriptase" evidence="10">
    <location>
        <begin position="221"/>
        <end position="401"/>
    </location>
</feature>
<dbReference type="InterPro" id="IPR000477">
    <property type="entry name" value="RT_dom"/>
</dbReference>
<dbReference type="Gene3D" id="3.10.10.10">
    <property type="entry name" value="HIV Type 1 Reverse Transcriptase, subunit A, domain 1"/>
    <property type="match status" value="1"/>
</dbReference>
<dbReference type="GO" id="GO:0003723">
    <property type="term" value="F:RNA binding"/>
    <property type="evidence" value="ECO:0007669"/>
    <property type="project" value="UniProtKB-KW"/>
</dbReference>
<feature type="region of interest" description="Disordered" evidence="9">
    <location>
        <begin position="694"/>
        <end position="716"/>
    </location>
</feature>
<dbReference type="Pfam" id="PF00078">
    <property type="entry name" value="RVT_1"/>
    <property type="match status" value="1"/>
</dbReference>
<evidence type="ECO:0000256" key="3">
    <source>
        <dbReference type="ARBA" id="ARBA00022695"/>
    </source>
</evidence>
<dbReference type="HOGENOM" id="CLU_000384_38_1_1"/>
<dbReference type="InterPro" id="IPR001584">
    <property type="entry name" value="Integrase_cat-core"/>
</dbReference>
<dbReference type="Pfam" id="PF17921">
    <property type="entry name" value="Integrase_H2C2"/>
    <property type="match status" value="1"/>
</dbReference>
<name>A0A074S9J5_9AGAM</name>
<feature type="region of interest" description="Disordered" evidence="9">
    <location>
        <begin position="1"/>
        <end position="22"/>
    </location>
</feature>
<dbReference type="SUPFAM" id="SSF50630">
    <property type="entry name" value="Acid proteases"/>
    <property type="match status" value="1"/>
</dbReference>
<dbReference type="CDD" id="cd00303">
    <property type="entry name" value="retropepsin_like"/>
    <property type="match status" value="1"/>
</dbReference>
<dbReference type="PROSITE" id="PS50878">
    <property type="entry name" value="RT_POL"/>
    <property type="match status" value="1"/>
</dbReference>
<dbReference type="InterPro" id="IPR041373">
    <property type="entry name" value="RT_RNaseH"/>
</dbReference>
<dbReference type="OrthoDB" id="3158924at2759"/>
<evidence type="ECO:0000256" key="8">
    <source>
        <dbReference type="ARBA" id="ARBA00022918"/>
    </source>
</evidence>
<evidence type="ECO:0000256" key="9">
    <source>
        <dbReference type="SAM" id="MobiDB-lite"/>
    </source>
</evidence>
<feature type="compositionally biased region" description="Basic and acidic residues" evidence="9">
    <location>
        <begin position="620"/>
        <end position="640"/>
    </location>
</feature>
<comment type="caution">
    <text evidence="12">The sequence shown here is derived from an EMBL/GenBank/DDBJ whole genome shotgun (WGS) entry which is preliminary data.</text>
</comment>
<evidence type="ECO:0000259" key="11">
    <source>
        <dbReference type="PROSITE" id="PS50994"/>
    </source>
</evidence>
<evidence type="ECO:0000259" key="10">
    <source>
        <dbReference type="PROSITE" id="PS50878"/>
    </source>
</evidence>
<dbReference type="EMBL" id="AZST01000984">
    <property type="protein sequence ID" value="KEP46697.1"/>
    <property type="molecule type" value="Genomic_DNA"/>
</dbReference>
<dbReference type="InterPro" id="IPR012337">
    <property type="entry name" value="RNaseH-like_sf"/>
</dbReference>
<dbReference type="Pfam" id="PF08284">
    <property type="entry name" value="RVP_2"/>
    <property type="match status" value="1"/>
</dbReference>
<accession>A0A074S9J5</accession>
<organism evidence="12 13">
    <name type="scientific">Rhizoctonia solani 123E</name>
    <dbReference type="NCBI Taxonomy" id="1423351"/>
    <lineage>
        <taxon>Eukaryota</taxon>
        <taxon>Fungi</taxon>
        <taxon>Dikarya</taxon>
        <taxon>Basidiomycota</taxon>
        <taxon>Agaricomycotina</taxon>
        <taxon>Agaricomycetes</taxon>
        <taxon>Cantharellales</taxon>
        <taxon>Ceratobasidiaceae</taxon>
        <taxon>Rhizoctonia</taxon>
    </lineage>
</organism>
<dbReference type="EC" id="2.7.7.49" evidence="1"/>
<dbReference type="PANTHER" id="PTHR37984">
    <property type="entry name" value="PROTEIN CBG26694"/>
    <property type="match status" value="1"/>
</dbReference>
<dbReference type="CDD" id="cd09274">
    <property type="entry name" value="RNase_HI_RT_Ty3"/>
    <property type="match status" value="1"/>
</dbReference>
<evidence type="ECO:0000256" key="5">
    <source>
        <dbReference type="ARBA" id="ARBA00022759"/>
    </source>
</evidence>
<feature type="domain" description="Integrase catalytic" evidence="11">
    <location>
        <begin position="855"/>
        <end position="1014"/>
    </location>
</feature>
<dbReference type="Proteomes" id="UP000027456">
    <property type="component" value="Unassembled WGS sequence"/>
</dbReference>
<dbReference type="Pfam" id="PF17917">
    <property type="entry name" value="RT_RNaseH"/>
    <property type="match status" value="1"/>
</dbReference>
<dbReference type="InterPro" id="IPR036397">
    <property type="entry name" value="RNaseH_sf"/>
</dbReference>
<sequence>MTPFARKRPVPSKDGQPTRTEASQRPFTGYFLVGNTVAHVLFDSGSGTDMISPSFVRVARIKPVELLEPIGLQLATVGSRSKINYGVNAPISIGPINGPHYFDVVNVDKYDVVIGTPYMRRHGIKLDFKSNTIEVEGTQVPNEFRTSVKPEQAVTKLTLSTTAEPSRLAHLTAPPPEHLPPLREINHEINFVDEKLKINYHQLHCPEALKPQLMDKIELYTRAQWWFEGTTDSAAPMLCLFKKDKQSLRTVIDLRKRNDNTVKDITPFPNQDEIREAVARAKYRSKLDMTNAYEQIRIIPDHVKKTAFKTVYGTFYSNVMQQGDCNAPSTFQRLMTQLFRHWIGRGIFVYLDDIFVYSDTIEEHERLLKVVLDVLTDAKLHLSGKKVELYTKRMECLGHIIDQDGIHADSDKMSVLRLWPAPRNAHDVQRFLGLVQYLAAYMPDLSAYSGPISELTRKGRAFLWTPIHDRCFENIKAMACWAPILRPIDPKKPEPIWLITDASVAGVGCMYGQGREWNSLRPAGFHSRKFNPAQMSYRTHEQELLAIIEGLLKWEDKLLGRQFKVLTDHNSLKWLKTQPDLSRRQVRWLEYLSRFDFEIEYIPGASNGIADALSRRYESDTKDDVREEHEYVSADRRLDPEGEDSPGILAMAGCIRRPTWKVREMREREELRVNESRKMNDDDSFTNKGTIVPMKLAESPETSEKSSNETTQSTLQKEAVGERLDLGTMVQSDELMAIVKNATPTDKFFGRICADIKAHSDFEKRDDMLIYKPWNAICIPEAFLKKRRVAEVIVDLGHTALGHMGSRKTVAYIRRWYWWPNMAKEIIEYCQSCGNCQMMKTSSQAPQGILHTLPIPSRPWGSIAMDFMGPFPRVDKLDYLLVVICRLTSMVHLIPTHVKVTASETAGLFLQHVVRLHGLPDTIVSDRDSKFTATLWQELHRLIGIKLLMSTAFHPQTDGATERANRTIAQILRALVESNQLDWVYRIPATELAINSSISSSTGFAPFELNYGWMPKLIGYPASNSSFKGVQMLANQAAENIDRAFLTRLYTVHY</sequence>
<dbReference type="SUPFAM" id="SSF56672">
    <property type="entry name" value="DNA/RNA polymerases"/>
    <property type="match status" value="1"/>
</dbReference>